<sequence>MMSGKEEKSLEKAGLEEEASGLGADLSRPSPPSARSSSSHQQPDPRAILKVAGIISIALPVFVTGSVEARRLIRAAALAPHPAEVFDDGGRSVCCRGVEVQHQTAQSKRTAALREPPERKHPKAHVFLPACCRTSRRIRPSISGLILRDVLCPRWVQRPHLPITPLPLLRHFYWP</sequence>
<protein>
    <submittedName>
        <fullName evidence="2">Uncharacterized protein</fullName>
    </submittedName>
</protein>
<feature type="compositionally biased region" description="Basic and acidic residues" evidence="1">
    <location>
        <begin position="1"/>
        <end position="15"/>
    </location>
</feature>
<gene>
    <name evidence="2" type="ORF">KC01_LOCUS27068</name>
</gene>
<proteinExistence type="predicted"/>
<reference evidence="2 3" key="1">
    <citation type="submission" date="2024-04" db="EMBL/GenBank/DDBJ databases">
        <authorList>
            <person name="Waldvogel A.-M."/>
            <person name="Schoenle A."/>
        </authorList>
    </citation>
    <scope>NUCLEOTIDE SEQUENCE [LARGE SCALE GENOMIC DNA]</scope>
</reference>
<name>A0AAV2LBZ7_KNICA</name>
<dbReference type="Proteomes" id="UP001497482">
    <property type="component" value="Chromosome 22"/>
</dbReference>
<evidence type="ECO:0000313" key="2">
    <source>
        <dbReference type="EMBL" id="CAL1598705.1"/>
    </source>
</evidence>
<feature type="region of interest" description="Disordered" evidence="1">
    <location>
        <begin position="1"/>
        <end position="44"/>
    </location>
</feature>
<accession>A0AAV2LBZ7</accession>
<organism evidence="2 3">
    <name type="scientific">Knipowitschia caucasica</name>
    <name type="common">Caucasian dwarf goby</name>
    <name type="synonym">Pomatoschistus caucasicus</name>
    <dbReference type="NCBI Taxonomy" id="637954"/>
    <lineage>
        <taxon>Eukaryota</taxon>
        <taxon>Metazoa</taxon>
        <taxon>Chordata</taxon>
        <taxon>Craniata</taxon>
        <taxon>Vertebrata</taxon>
        <taxon>Euteleostomi</taxon>
        <taxon>Actinopterygii</taxon>
        <taxon>Neopterygii</taxon>
        <taxon>Teleostei</taxon>
        <taxon>Neoteleostei</taxon>
        <taxon>Acanthomorphata</taxon>
        <taxon>Gobiaria</taxon>
        <taxon>Gobiiformes</taxon>
        <taxon>Gobioidei</taxon>
        <taxon>Gobiidae</taxon>
        <taxon>Gobiinae</taxon>
        <taxon>Knipowitschia</taxon>
    </lineage>
</organism>
<keyword evidence="3" id="KW-1185">Reference proteome</keyword>
<evidence type="ECO:0000256" key="1">
    <source>
        <dbReference type="SAM" id="MobiDB-lite"/>
    </source>
</evidence>
<dbReference type="AlphaFoldDB" id="A0AAV2LBZ7"/>
<evidence type="ECO:0000313" key="3">
    <source>
        <dbReference type="Proteomes" id="UP001497482"/>
    </source>
</evidence>
<dbReference type="EMBL" id="OZ035844">
    <property type="protein sequence ID" value="CAL1598705.1"/>
    <property type="molecule type" value="Genomic_DNA"/>
</dbReference>